<feature type="compositionally biased region" description="Basic and acidic residues" evidence="1">
    <location>
        <begin position="80"/>
        <end position="90"/>
    </location>
</feature>
<dbReference type="OrthoDB" id="5978493at2759"/>
<comment type="caution">
    <text evidence="3">The sequence shown here is derived from an EMBL/GenBank/DDBJ whole genome shotgun (WGS) entry which is preliminary data.</text>
</comment>
<dbReference type="PROSITE" id="PS50004">
    <property type="entry name" value="C2"/>
    <property type="match status" value="2"/>
</dbReference>
<dbReference type="SUPFAM" id="SSF49562">
    <property type="entry name" value="C2 domain (Calcium/lipid-binding domain, CaLB)"/>
    <property type="match status" value="2"/>
</dbReference>
<feature type="domain" description="C2" evidence="2">
    <location>
        <begin position="207"/>
        <end position="329"/>
    </location>
</feature>
<proteinExistence type="predicted"/>
<dbReference type="PANTHER" id="PTHR46129:SF2">
    <property type="entry name" value="SYNAPTOTAGMIN 14, ISOFORM D"/>
    <property type="match status" value="1"/>
</dbReference>
<dbReference type="Gene3D" id="2.60.40.150">
    <property type="entry name" value="C2 domain"/>
    <property type="match status" value="2"/>
</dbReference>
<feature type="compositionally biased region" description="Basic and acidic residues" evidence="1">
    <location>
        <begin position="138"/>
        <end position="152"/>
    </location>
</feature>
<dbReference type="CDD" id="cd08408">
    <property type="entry name" value="C2B_Synaptotagmin-14_16"/>
    <property type="match status" value="1"/>
</dbReference>
<dbReference type="InterPro" id="IPR035892">
    <property type="entry name" value="C2_domain_sf"/>
</dbReference>
<feature type="compositionally biased region" description="Basic and acidic residues" evidence="1">
    <location>
        <begin position="106"/>
        <end position="122"/>
    </location>
</feature>
<keyword evidence="4" id="KW-1185">Reference proteome</keyword>
<protein>
    <submittedName>
        <fullName evidence="3">DgyrCDS2876</fullName>
    </submittedName>
</protein>
<dbReference type="InterPro" id="IPR043541">
    <property type="entry name" value="SYT14/14L/16"/>
</dbReference>
<dbReference type="SMART" id="SM00239">
    <property type="entry name" value="C2"/>
    <property type="match status" value="2"/>
</dbReference>
<evidence type="ECO:0000259" key="2">
    <source>
        <dbReference type="PROSITE" id="PS50004"/>
    </source>
</evidence>
<evidence type="ECO:0000313" key="4">
    <source>
        <dbReference type="Proteomes" id="UP000549394"/>
    </source>
</evidence>
<accession>A0A7I8VCS4</accession>
<dbReference type="GO" id="GO:0005543">
    <property type="term" value="F:phospholipid binding"/>
    <property type="evidence" value="ECO:0007669"/>
    <property type="project" value="TreeGrafter"/>
</dbReference>
<sequence length="502" mass="56469">MALAKMINSDKEYSVTDIFSSCWKNCLKKKTKEYENIEGVNLNGGEKNSGDNNKAFDSRENQASFGEEARGSSGDESDEDVRQRFIELKRSSSVRASGQSVLCKKSANDQTKEGQDEPDHHSIPKSNDSSNKDSSILAKKDSASTRSSKVESNEYDNYGYSTEKDVDIESKVSSNEENMSIEGIDHELGQSADETIEDEHERQIISRCGQINATFIFEEDKKRVSVTIHNARDIPTKERGGANNTQVRLLLLPVKKGKCKTKIKEGENPEFEETFNFKMTADNLATHAIRVRLYGCERMRRERMIGESAIGLGHLKEVKNNSKTQTITLEPRMNINTEDGYDVGSLSLSDSASSTQSLQHGGMPELLLGLAYNETTGRLSVEAVKGSNFRNLASHRPPDTYVKFSLMSPTGREMSRSKTTVRRGQPNPLFKETFMFQVPLFQLQEVTLMVSVYNKRTMKRKDMIGWFSLGLNNLGEEELSHWNDMGESKGEQVCRWHVLSQT</sequence>
<dbReference type="PANTHER" id="PTHR46129">
    <property type="entry name" value="SYNAPTOTAGMIN 14, ISOFORM D"/>
    <property type="match status" value="1"/>
</dbReference>
<dbReference type="EMBL" id="CAJFCJ010000004">
    <property type="protein sequence ID" value="CAD5113712.1"/>
    <property type="molecule type" value="Genomic_DNA"/>
</dbReference>
<organism evidence="3 4">
    <name type="scientific">Dimorphilus gyrociliatus</name>
    <dbReference type="NCBI Taxonomy" id="2664684"/>
    <lineage>
        <taxon>Eukaryota</taxon>
        <taxon>Metazoa</taxon>
        <taxon>Spiralia</taxon>
        <taxon>Lophotrochozoa</taxon>
        <taxon>Annelida</taxon>
        <taxon>Polychaeta</taxon>
        <taxon>Polychaeta incertae sedis</taxon>
        <taxon>Dinophilidae</taxon>
        <taxon>Dimorphilus</taxon>
    </lineage>
</organism>
<dbReference type="Pfam" id="PF00168">
    <property type="entry name" value="C2"/>
    <property type="match status" value="2"/>
</dbReference>
<gene>
    <name evidence="3" type="ORF">DGYR_LOCUS2658</name>
</gene>
<evidence type="ECO:0000313" key="3">
    <source>
        <dbReference type="EMBL" id="CAD5113712.1"/>
    </source>
</evidence>
<dbReference type="AlphaFoldDB" id="A0A7I8VCS4"/>
<dbReference type="Proteomes" id="UP000549394">
    <property type="component" value="Unassembled WGS sequence"/>
</dbReference>
<feature type="domain" description="C2" evidence="2">
    <location>
        <begin position="362"/>
        <end position="483"/>
    </location>
</feature>
<reference evidence="3 4" key="1">
    <citation type="submission" date="2020-08" db="EMBL/GenBank/DDBJ databases">
        <authorList>
            <person name="Hejnol A."/>
        </authorList>
    </citation>
    <scope>NUCLEOTIDE SEQUENCE [LARGE SCALE GENOMIC DNA]</scope>
</reference>
<name>A0A7I8VCS4_9ANNE</name>
<feature type="region of interest" description="Disordered" evidence="1">
    <location>
        <begin position="37"/>
        <end position="158"/>
    </location>
</feature>
<feature type="compositionally biased region" description="Polar residues" evidence="1">
    <location>
        <begin position="91"/>
        <end position="100"/>
    </location>
</feature>
<dbReference type="InterPro" id="IPR000008">
    <property type="entry name" value="C2_dom"/>
</dbReference>
<evidence type="ECO:0000256" key="1">
    <source>
        <dbReference type="SAM" id="MobiDB-lite"/>
    </source>
</evidence>
<feature type="compositionally biased region" description="Low complexity" evidence="1">
    <location>
        <begin position="125"/>
        <end position="135"/>
    </location>
</feature>
<dbReference type="FunFam" id="2.60.40.150:FF:000062">
    <property type="entry name" value="synaptotagmin-14 isoform X1"/>
    <property type="match status" value="1"/>
</dbReference>